<evidence type="ECO:0000256" key="2">
    <source>
        <dbReference type="SAM" id="Phobius"/>
    </source>
</evidence>
<protein>
    <submittedName>
        <fullName evidence="3">Uncharacterized protein</fullName>
    </submittedName>
</protein>
<proteinExistence type="predicted"/>
<keyword evidence="2" id="KW-1133">Transmembrane helix</keyword>
<evidence type="ECO:0000313" key="4">
    <source>
        <dbReference type="Proteomes" id="UP001283361"/>
    </source>
</evidence>
<gene>
    <name evidence="3" type="ORF">RRG08_042581</name>
</gene>
<accession>A0AAE1CKC6</accession>
<name>A0AAE1CKC6_9GAST</name>
<keyword evidence="4" id="KW-1185">Reference proteome</keyword>
<dbReference type="EMBL" id="JAWDGP010007852">
    <property type="protein sequence ID" value="KAK3702591.1"/>
    <property type="molecule type" value="Genomic_DNA"/>
</dbReference>
<evidence type="ECO:0000256" key="1">
    <source>
        <dbReference type="SAM" id="MobiDB-lite"/>
    </source>
</evidence>
<keyword evidence="2" id="KW-0812">Transmembrane</keyword>
<dbReference type="Proteomes" id="UP001283361">
    <property type="component" value="Unassembled WGS sequence"/>
</dbReference>
<evidence type="ECO:0000313" key="3">
    <source>
        <dbReference type="EMBL" id="KAK3702591.1"/>
    </source>
</evidence>
<comment type="caution">
    <text evidence="3">The sequence shown here is derived from an EMBL/GenBank/DDBJ whole genome shotgun (WGS) entry which is preliminary data.</text>
</comment>
<feature type="region of interest" description="Disordered" evidence="1">
    <location>
        <begin position="1"/>
        <end position="31"/>
    </location>
</feature>
<feature type="transmembrane region" description="Helical" evidence="2">
    <location>
        <begin position="39"/>
        <end position="60"/>
    </location>
</feature>
<reference evidence="3" key="1">
    <citation type="journal article" date="2023" name="G3 (Bethesda)">
        <title>A reference genome for the long-term kleptoplast-retaining sea slug Elysia crispata morphotype clarki.</title>
        <authorList>
            <person name="Eastman K.E."/>
            <person name="Pendleton A.L."/>
            <person name="Shaikh M.A."/>
            <person name="Suttiyut T."/>
            <person name="Ogas R."/>
            <person name="Tomko P."/>
            <person name="Gavelis G."/>
            <person name="Widhalm J.R."/>
            <person name="Wisecaver J.H."/>
        </authorList>
    </citation>
    <scope>NUCLEOTIDE SEQUENCE</scope>
    <source>
        <strain evidence="3">ECLA1</strain>
    </source>
</reference>
<sequence length="78" mass="8966">MFNTETLSESLPRLAAAPMGQSSQRPQGRKEAKRKWVELNLMDTAFASSAGLVLSMLYLIQNYWRFYSVRHAKDDREA</sequence>
<keyword evidence="2" id="KW-0472">Membrane</keyword>
<dbReference type="AlphaFoldDB" id="A0AAE1CKC6"/>
<organism evidence="3 4">
    <name type="scientific">Elysia crispata</name>
    <name type="common">lettuce slug</name>
    <dbReference type="NCBI Taxonomy" id="231223"/>
    <lineage>
        <taxon>Eukaryota</taxon>
        <taxon>Metazoa</taxon>
        <taxon>Spiralia</taxon>
        <taxon>Lophotrochozoa</taxon>
        <taxon>Mollusca</taxon>
        <taxon>Gastropoda</taxon>
        <taxon>Heterobranchia</taxon>
        <taxon>Euthyneura</taxon>
        <taxon>Panpulmonata</taxon>
        <taxon>Sacoglossa</taxon>
        <taxon>Placobranchoidea</taxon>
        <taxon>Plakobranchidae</taxon>
        <taxon>Elysia</taxon>
    </lineage>
</organism>